<feature type="domain" description="Protein kinase" evidence="4">
    <location>
        <begin position="1"/>
        <end position="185"/>
    </location>
</feature>
<evidence type="ECO:0000313" key="6">
    <source>
        <dbReference type="Proteomes" id="UP001610446"/>
    </source>
</evidence>
<evidence type="ECO:0000256" key="2">
    <source>
        <dbReference type="ARBA" id="ARBA00022741"/>
    </source>
</evidence>
<dbReference type="PANTHER" id="PTHR45832">
    <property type="entry name" value="SERINE/THREONINE-PROTEIN KINASE SAMKA-RELATED-RELATED"/>
    <property type="match status" value="1"/>
</dbReference>
<evidence type="ECO:0000256" key="3">
    <source>
        <dbReference type="ARBA" id="ARBA00022840"/>
    </source>
</evidence>
<proteinExistence type="inferred from homology"/>
<dbReference type="InterPro" id="IPR011009">
    <property type="entry name" value="Kinase-like_dom_sf"/>
</dbReference>
<protein>
    <recommendedName>
        <fullName evidence="4">Protein kinase domain-containing protein</fullName>
    </recommendedName>
</protein>
<sequence>MPHLRPVLNDIVEPAETPTIVLGRLDGHLLNASVKKTVKREELKYITLSVLEALKVLHDDVYVLTDVTMDNIFANYKEGENRFSEVQLGDLGSRYPIDSSIAKNGTPVAAAIWSSPEVIMETPWNIATDIWSFGTVTRMDTPSPAQLTTPPQVRPLPRSGAATVKNTFLNPSCVRNTTLGPRPHD</sequence>
<comment type="similarity">
    <text evidence="1">Belongs to the protein kinase superfamily. STE Ser/Thr protein kinase family. STE20 subfamily.</text>
</comment>
<accession>A0ABR4JHL7</accession>
<dbReference type="Proteomes" id="UP001610446">
    <property type="component" value="Unassembled WGS sequence"/>
</dbReference>
<organism evidence="5 6">
    <name type="scientific">Aspergillus pseudoustus</name>
    <dbReference type="NCBI Taxonomy" id="1810923"/>
    <lineage>
        <taxon>Eukaryota</taxon>
        <taxon>Fungi</taxon>
        <taxon>Dikarya</taxon>
        <taxon>Ascomycota</taxon>
        <taxon>Pezizomycotina</taxon>
        <taxon>Eurotiomycetes</taxon>
        <taxon>Eurotiomycetidae</taxon>
        <taxon>Eurotiales</taxon>
        <taxon>Aspergillaceae</taxon>
        <taxon>Aspergillus</taxon>
        <taxon>Aspergillus subgen. Nidulantes</taxon>
    </lineage>
</organism>
<evidence type="ECO:0000256" key="1">
    <source>
        <dbReference type="ARBA" id="ARBA00008874"/>
    </source>
</evidence>
<dbReference type="InterPro" id="IPR051931">
    <property type="entry name" value="PAK3-like"/>
</dbReference>
<keyword evidence="2" id="KW-0547">Nucleotide-binding</keyword>
<name>A0ABR4JHL7_9EURO</name>
<keyword evidence="6" id="KW-1185">Reference proteome</keyword>
<reference evidence="5 6" key="1">
    <citation type="submission" date="2024-07" db="EMBL/GenBank/DDBJ databases">
        <title>Section-level genome sequencing and comparative genomics of Aspergillus sections Usti and Cavernicolus.</title>
        <authorList>
            <consortium name="Lawrence Berkeley National Laboratory"/>
            <person name="Nybo J.L."/>
            <person name="Vesth T.C."/>
            <person name="Theobald S."/>
            <person name="Frisvad J.C."/>
            <person name="Larsen T.O."/>
            <person name="Kjaerboelling I."/>
            <person name="Rothschild-Mancinelli K."/>
            <person name="Lyhne E.K."/>
            <person name="Kogle M.E."/>
            <person name="Barry K."/>
            <person name="Clum A."/>
            <person name="Na H."/>
            <person name="Ledsgaard L."/>
            <person name="Lin J."/>
            <person name="Lipzen A."/>
            <person name="Kuo A."/>
            <person name="Riley R."/>
            <person name="Mondo S."/>
            <person name="Labutti K."/>
            <person name="Haridas S."/>
            <person name="Pangalinan J."/>
            <person name="Salamov A.A."/>
            <person name="Simmons B.A."/>
            <person name="Magnuson J.K."/>
            <person name="Chen J."/>
            <person name="Drula E."/>
            <person name="Henrissat B."/>
            <person name="Wiebenga A."/>
            <person name="Lubbers R.J."/>
            <person name="Gomes A.C."/>
            <person name="Makela M.R."/>
            <person name="Stajich J."/>
            <person name="Grigoriev I.V."/>
            <person name="Mortensen U.H."/>
            <person name="De Vries R.P."/>
            <person name="Baker S.E."/>
            <person name="Andersen M.R."/>
        </authorList>
    </citation>
    <scope>NUCLEOTIDE SEQUENCE [LARGE SCALE GENOMIC DNA]</scope>
    <source>
        <strain evidence="5 6">CBS 123904</strain>
    </source>
</reference>
<comment type="caution">
    <text evidence="5">The sequence shown here is derived from an EMBL/GenBank/DDBJ whole genome shotgun (WGS) entry which is preliminary data.</text>
</comment>
<dbReference type="Gene3D" id="1.10.510.10">
    <property type="entry name" value="Transferase(Phosphotransferase) domain 1"/>
    <property type="match status" value="1"/>
</dbReference>
<keyword evidence="3" id="KW-0067">ATP-binding</keyword>
<dbReference type="PROSITE" id="PS50011">
    <property type="entry name" value="PROTEIN_KINASE_DOM"/>
    <property type="match status" value="1"/>
</dbReference>
<evidence type="ECO:0000259" key="4">
    <source>
        <dbReference type="PROSITE" id="PS50011"/>
    </source>
</evidence>
<dbReference type="PANTHER" id="PTHR45832:SF22">
    <property type="entry name" value="SERINE_THREONINE-PROTEIN KINASE SAMKA-RELATED"/>
    <property type="match status" value="1"/>
</dbReference>
<gene>
    <name evidence="5" type="ORF">BJY01DRAFT_250476</name>
</gene>
<evidence type="ECO:0000313" key="5">
    <source>
        <dbReference type="EMBL" id="KAL2839523.1"/>
    </source>
</evidence>
<dbReference type="InterPro" id="IPR000719">
    <property type="entry name" value="Prot_kinase_dom"/>
</dbReference>
<dbReference type="EMBL" id="JBFXLU010000132">
    <property type="protein sequence ID" value="KAL2839523.1"/>
    <property type="molecule type" value="Genomic_DNA"/>
</dbReference>
<dbReference type="Pfam" id="PF00069">
    <property type="entry name" value="Pkinase"/>
    <property type="match status" value="1"/>
</dbReference>
<dbReference type="SUPFAM" id="SSF56112">
    <property type="entry name" value="Protein kinase-like (PK-like)"/>
    <property type="match status" value="1"/>
</dbReference>